<feature type="region of interest" description="Disordered" evidence="1">
    <location>
        <begin position="710"/>
        <end position="792"/>
    </location>
</feature>
<feature type="compositionally biased region" description="Acidic residues" evidence="1">
    <location>
        <begin position="756"/>
        <end position="768"/>
    </location>
</feature>
<dbReference type="AlphaFoldDB" id="A0A6J0MEQ8"/>
<dbReference type="InterPro" id="IPR012337">
    <property type="entry name" value="RNaseH-like_sf"/>
</dbReference>
<feature type="domain" description="HAT C-terminal dimerisation" evidence="3">
    <location>
        <begin position="586"/>
        <end position="650"/>
    </location>
</feature>
<evidence type="ECO:0000313" key="5">
    <source>
        <dbReference type="RefSeq" id="XP_018470930.1"/>
    </source>
</evidence>
<dbReference type="InterPro" id="IPR007021">
    <property type="entry name" value="DUF659"/>
</dbReference>
<dbReference type="InterPro" id="IPR008906">
    <property type="entry name" value="HATC_C_dom"/>
</dbReference>
<feature type="region of interest" description="Disordered" evidence="1">
    <location>
        <begin position="1"/>
        <end position="37"/>
    </location>
</feature>
<evidence type="ECO:0000259" key="2">
    <source>
        <dbReference type="Pfam" id="PF04937"/>
    </source>
</evidence>
<dbReference type="GO" id="GO:0046983">
    <property type="term" value="F:protein dimerization activity"/>
    <property type="evidence" value="ECO:0007669"/>
    <property type="project" value="InterPro"/>
</dbReference>
<dbReference type="GeneID" id="108842502"/>
<reference evidence="4" key="1">
    <citation type="journal article" date="2019" name="Database">
        <title>The radish genome database (RadishGD): an integrated information resource for radish genomics.</title>
        <authorList>
            <person name="Yu H.J."/>
            <person name="Baek S."/>
            <person name="Lee Y.J."/>
            <person name="Cho A."/>
            <person name="Mun J.H."/>
        </authorList>
    </citation>
    <scope>NUCLEOTIDE SEQUENCE [LARGE SCALE GENOMIC DNA]</scope>
    <source>
        <strain evidence="4">cv. WK10039</strain>
    </source>
</reference>
<dbReference type="RefSeq" id="XP_018470930.1">
    <property type="nucleotide sequence ID" value="XM_018615428.2"/>
</dbReference>
<feature type="compositionally biased region" description="Acidic residues" evidence="1">
    <location>
        <begin position="782"/>
        <end position="792"/>
    </location>
</feature>
<dbReference type="PANTHER" id="PTHR32166">
    <property type="entry name" value="OSJNBA0013A04.12 PROTEIN"/>
    <property type="match status" value="1"/>
</dbReference>
<dbReference type="KEGG" id="rsz:108842502"/>
<dbReference type="Pfam" id="PF04937">
    <property type="entry name" value="DUF659"/>
    <property type="match status" value="1"/>
</dbReference>
<dbReference type="SUPFAM" id="SSF53098">
    <property type="entry name" value="Ribonuclease H-like"/>
    <property type="match status" value="1"/>
</dbReference>
<evidence type="ECO:0000256" key="1">
    <source>
        <dbReference type="SAM" id="MobiDB-lite"/>
    </source>
</evidence>
<evidence type="ECO:0000313" key="4">
    <source>
        <dbReference type="Proteomes" id="UP000504610"/>
    </source>
</evidence>
<dbReference type="OrthoDB" id="2013475at2759"/>
<accession>A0A6J0MEQ8</accession>
<protein>
    <submittedName>
        <fullName evidence="5">Uncharacterized protein LOC108842502</fullName>
    </submittedName>
</protein>
<dbReference type="Pfam" id="PF05699">
    <property type="entry name" value="Dimer_Tnp_hAT"/>
    <property type="match status" value="1"/>
</dbReference>
<name>A0A6J0MEQ8_RAPSA</name>
<sequence length="792" mass="89427">MSDAGAGTSHGGSQGGGSQGGGSQGEGQQVDPGRKYGTIVNNNTNHWKCIFCYKVLTAGVSRLKQHLVGGYKNAKKCPICPEHVRVELQNYMAKRLEERVALSMQYQPVVNEDDVEDLDGDQPIRKAIKRKNRGPLDKFVMSMPPDILKGRKEMKGVFGACDKELRDKVCGGIARWFFDAGVSFNAVSHDSFKEMTELIGQYGMGLKPPSQYELRFPLLQKEVANVQALLAPNREEWAVKGCSIMSDGWRDSVVQKDIVNFLVNSPRGSVFIRSKEVSEVVKDATMLFKLLDDMVEEVGEKNVVQVVTDNASNYVKAGKLLEAKRPHLFWTPCAAHCLDLMLEDIGKIAAVKTAMKKCMFINAYIYCRVPLVNMMRRFTNQRNLHRPAVTRFATSFITMTQFHLQQANLKKMVTSEEWEKSKWPKEAGARKLKQYILQEGFWRNIAYALKLTSPLVKVLWMVDGEKKPPMGYIYAAMDRAKETIAKSFKGKKVKYEKVFEMIDRRWDCQLHQPLHAAGYFLNPAVHYANPADVCCEEVERGLYGCITKLVRDPIVQDKIMVELEVFKNASGLFGLPMAIRQREMKSPADWWSSYGSSAPNLRDFAVKVLSLTCSATGCERNWGVFQHLHTKKRNRLAQSRLNDMVFVKYNRALQRRMKRNDAKDPILLEEIDDSNEWLMGKMDGNSSNDEDDAFVHDDEDLTWSLVSEAAGAEEPSYGTRGAKTPHSAKNNKGKGIAISSTQSKRYGPSPSHFELVDEDDEVEGELEKEDASNASFWKDLELEYEESGSESE</sequence>
<evidence type="ECO:0000259" key="3">
    <source>
        <dbReference type="Pfam" id="PF05699"/>
    </source>
</evidence>
<feature type="compositionally biased region" description="Gly residues" evidence="1">
    <location>
        <begin position="8"/>
        <end position="25"/>
    </location>
</feature>
<proteinExistence type="predicted"/>
<gene>
    <name evidence="5" type="primary">LOC108842502</name>
</gene>
<feature type="domain" description="DUF659" evidence="2">
    <location>
        <begin position="209"/>
        <end position="357"/>
    </location>
</feature>
<dbReference type="Proteomes" id="UP000504610">
    <property type="component" value="Chromosome 2"/>
</dbReference>
<dbReference type="PANTHER" id="PTHR32166:SF122">
    <property type="entry name" value="OS09G0499600 PROTEIN"/>
    <property type="match status" value="1"/>
</dbReference>
<organism evidence="4 5">
    <name type="scientific">Raphanus sativus</name>
    <name type="common">Radish</name>
    <name type="synonym">Raphanus raphanistrum var. sativus</name>
    <dbReference type="NCBI Taxonomy" id="3726"/>
    <lineage>
        <taxon>Eukaryota</taxon>
        <taxon>Viridiplantae</taxon>
        <taxon>Streptophyta</taxon>
        <taxon>Embryophyta</taxon>
        <taxon>Tracheophyta</taxon>
        <taxon>Spermatophyta</taxon>
        <taxon>Magnoliopsida</taxon>
        <taxon>eudicotyledons</taxon>
        <taxon>Gunneridae</taxon>
        <taxon>Pentapetalae</taxon>
        <taxon>rosids</taxon>
        <taxon>malvids</taxon>
        <taxon>Brassicales</taxon>
        <taxon>Brassicaceae</taxon>
        <taxon>Brassiceae</taxon>
        <taxon>Raphanus</taxon>
    </lineage>
</organism>
<reference evidence="5" key="2">
    <citation type="submission" date="2025-08" db="UniProtKB">
        <authorList>
            <consortium name="RefSeq"/>
        </authorList>
    </citation>
    <scope>IDENTIFICATION</scope>
    <source>
        <tissue evidence="5">Leaf</tissue>
    </source>
</reference>
<keyword evidence="4" id="KW-1185">Reference proteome</keyword>